<protein>
    <submittedName>
        <fullName evidence="9">ABC transporter permease</fullName>
    </submittedName>
</protein>
<dbReference type="Gene3D" id="1.10.3720.10">
    <property type="entry name" value="MetI-like"/>
    <property type="match status" value="1"/>
</dbReference>
<dbReference type="PANTHER" id="PTHR43163:SF6">
    <property type="entry name" value="DIPEPTIDE TRANSPORT SYSTEM PERMEASE PROTEIN DPPB-RELATED"/>
    <property type="match status" value="1"/>
</dbReference>
<proteinExistence type="inferred from homology"/>
<dbReference type="PANTHER" id="PTHR43163">
    <property type="entry name" value="DIPEPTIDE TRANSPORT SYSTEM PERMEASE PROTEIN DPPB-RELATED"/>
    <property type="match status" value="1"/>
</dbReference>
<dbReference type="Proteomes" id="UP001387447">
    <property type="component" value="Unassembled WGS sequence"/>
</dbReference>
<feature type="transmembrane region" description="Helical" evidence="7">
    <location>
        <begin position="100"/>
        <end position="123"/>
    </location>
</feature>
<evidence type="ECO:0000313" key="10">
    <source>
        <dbReference type="Proteomes" id="UP001387447"/>
    </source>
</evidence>
<evidence type="ECO:0000256" key="7">
    <source>
        <dbReference type="RuleBase" id="RU363032"/>
    </source>
</evidence>
<keyword evidence="3" id="KW-1003">Cell membrane</keyword>
<dbReference type="CDD" id="cd06261">
    <property type="entry name" value="TM_PBP2"/>
    <property type="match status" value="1"/>
</dbReference>
<feature type="transmembrane region" description="Helical" evidence="7">
    <location>
        <begin position="240"/>
        <end position="266"/>
    </location>
</feature>
<feature type="transmembrane region" description="Helical" evidence="7">
    <location>
        <begin position="9"/>
        <end position="30"/>
    </location>
</feature>
<keyword evidence="2 7" id="KW-0813">Transport</keyword>
<evidence type="ECO:0000256" key="5">
    <source>
        <dbReference type="ARBA" id="ARBA00022989"/>
    </source>
</evidence>
<comment type="caution">
    <text evidence="9">The sequence shown here is derived from an EMBL/GenBank/DDBJ whole genome shotgun (WGS) entry which is preliminary data.</text>
</comment>
<gene>
    <name evidence="9" type="ORF">AAEJ74_19860</name>
</gene>
<sequence length="319" mass="35818">MTRYIINRLLTAIPTLIAISVVLFLVLALAPGDPMGEFASNPSITAEVRENIRRSLGLDQPILIRYFKWAWSFLQGDMGYSFTSLVPVSELISQRLPTTIWIAGSAYILAVIIAFPLGIISAIKRYSLFDQVATTFAFLGFSLPPFFTGLLFIIIFSVNLNWLPFIYNSNLQVTNLSTLWQQIQQSIMPISVLALFQSAVLMRFIRSAILEELNRDYVRTAHAKGLPNFQVINFHILRNALIPVITLMALNIPEIFTGALVTEQVFRVPGIGALLVNSIYRSDTPVVMGITFVYAVLVVFFNLIADILYGFLDPRVQYK</sequence>
<feature type="domain" description="ABC transmembrane type-1" evidence="8">
    <location>
        <begin position="96"/>
        <end position="309"/>
    </location>
</feature>
<keyword evidence="4 7" id="KW-0812">Transmembrane</keyword>
<evidence type="ECO:0000256" key="1">
    <source>
        <dbReference type="ARBA" id="ARBA00004651"/>
    </source>
</evidence>
<evidence type="ECO:0000313" key="9">
    <source>
        <dbReference type="EMBL" id="MEK9513862.1"/>
    </source>
</evidence>
<evidence type="ECO:0000256" key="3">
    <source>
        <dbReference type="ARBA" id="ARBA00022475"/>
    </source>
</evidence>
<keyword evidence="6 7" id="KW-0472">Membrane</keyword>
<feature type="transmembrane region" description="Helical" evidence="7">
    <location>
        <begin position="135"/>
        <end position="163"/>
    </location>
</feature>
<accession>A0ABU9EPN9</accession>
<dbReference type="Pfam" id="PF00528">
    <property type="entry name" value="BPD_transp_1"/>
    <property type="match status" value="1"/>
</dbReference>
<dbReference type="InterPro" id="IPR000515">
    <property type="entry name" value="MetI-like"/>
</dbReference>
<dbReference type="InterPro" id="IPR035906">
    <property type="entry name" value="MetI-like_sf"/>
</dbReference>
<evidence type="ECO:0000256" key="6">
    <source>
        <dbReference type="ARBA" id="ARBA00023136"/>
    </source>
</evidence>
<keyword evidence="10" id="KW-1185">Reference proteome</keyword>
<feature type="transmembrane region" description="Helical" evidence="7">
    <location>
        <begin position="286"/>
        <end position="312"/>
    </location>
</feature>
<feature type="transmembrane region" description="Helical" evidence="7">
    <location>
        <begin position="183"/>
        <end position="205"/>
    </location>
</feature>
<dbReference type="PROSITE" id="PS50928">
    <property type="entry name" value="ABC_TM1"/>
    <property type="match status" value="1"/>
</dbReference>
<dbReference type="Pfam" id="PF19300">
    <property type="entry name" value="BPD_transp_1_N"/>
    <property type="match status" value="1"/>
</dbReference>
<organism evidence="9 10">
    <name type="scientific">Limnospira fusiformis PMC 851.14</name>
    <dbReference type="NCBI Taxonomy" id="2219512"/>
    <lineage>
        <taxon>Bacteria</taxon>
        <taxon>Bacillati</taxon>
        <taxon>Cyanobacteriota</taxon>
        <taxon>Cyanophyceae</taxon>
        <taxon>Oscillatoriophycideae</taxon>
        <taxon>Oscillatoriales</taxon>
        <taxon>Sirenicapillariaceae</taxon>
        <taxon>Limnospira</taxon>
    </lineage>
</organism>
<comment type="subcellular location">
    <subcellularLocation>
        <location evidence="1 7">Cell membrane</location>
        <topology evidence="1 7">Multi-pass membrane protein</topology>
    </subcellularLocation>
</comment>
<dbReference type="SUPFAM" id="SSF161098">
    <property type="entry name" value="MetI-like"/>
    <property type="match status" value="1"/>
</dbReference>
<evidence type="ECO:0000256" key="2">
    <source>
        <dbReference type="ARBA" id="ARBA00022448"/>
    </source>
</evidence>
<keyword evidence="5 7" id="KW-1133">Transmembrane helix</keyword>
<dbReference type="RefSeq" id="WP_315690211.1">
    <property type="nucleotide sequence ID" value="NZ_JBBWYZ010000017.1"/>
</dbReference>
<evidence type="ECO:0000259" key="8">
    <source>
        <dbReference type="PROSITE" id="PS50928"/>
    </source>
</evidence>
<name>A0ABU9EPN9_LIMFS</name>
<dbReference type="EMBL" id="JBBWYZ010000017">
    <property type="protein sequence ID" value="MEK9513862.1"/>
    <property type="molecule type" value="Genomic_DNA"/>
</dbReference>
<reference evidence="9 10" key="1">
    <citation type="journal article" date="2024" name="Front. Microbiol.">
        <title>Transcriptomic insights into the dominance of two phototrophs throughout the water column of a tropical hypersaline-alkaline crater lake (Dziani Dzaha, Mayotte).</title>
        <authorList>
            <person name="Duperron S."/>
            <person name="Halary S."/>
            <person name="Bouly J.-P."/>
            <person name="Roussel T."/>
            <person name="Hugoni M."/>
            <person name="Bruto M."/>
            <person name="Oger P."/>
            <person name="Duval C."/>
            <person name="Woo A."/>
            <person name="Jezequiel D."/>
            <person name="Ader M."/>
            <person name="Leboulanger C."/>
            <person name="Agogue H."/>
            <person name="Grossi V."/>
            <person name="Trousselier M."/>
            <person name="Bernard C."/>
        </authorList>
    </citation>
    <scope>NUCLEOTIDE SEQUENCE [LARGE SCALE GENOMIC DNA]</scope>
    <source>
        <strain evidence="9 10">PMC 851.14</strain>
    </source>
</reference>
<evidence type="ECO:0000256" key="4">
    <source>
        <dbReference type="ARBA" id="ARBA00022692"/>
    </source>
</evidence>
<comment type="similarity">
    <text evidence="7">Belongs to the binding-protein-dependent transport system permease family.</text>
</comment>
<dbReference type="InterPro" id="IPR045621">
    <property type="entry name" value="BPD_transp_1_N"/>
</dbReference>